<accession>A0A0A9FTI4</accession>
<dbReference type="AlphaFoldDB" id="A0A0A9FTI4"/>
<organism evidence="1">
    <name type="scientific">Arundo donax</name>
    <name type="common">Giant reed</name>
    <name type="synonym">Donax arundinaceus</name>
    <dbReference type="NCBI Taxonomy" id="35708"/>
    <lineage>
        <taxon>Eukaryota</taxon>
        <taxon>Viridiplantae</taxon>
        <taxon>Streptophyta</taxon>
        <taxon>Embryophyta</taxon>
        <taxon>Tracheophyta</taxon>
        <taxon>Spermatophyta</taxon>
        <taxon>Magnoliopsida</taxon>
        <taxon>Liliopsida</taxon>
        <taxon>Poales</taxon>
        <taxon>Poaceae</taxon>
        <taxon>PACMAD clade</taxon>
        <taxon>Arundinoideae</taxon>
        <taxon>Arundineae</taxon>
        <taxon>Arundo</taxon>
    </lineage>
</organism>
<proteinExistence type="predicted"/>
<name>A0A0A9FTI4_ARUDO</name>
<protein>
    <submittedName>
        <fullName evidence="1">Uncharacterized protein</fullName>
    </submittedName>
</protein>
<dbReference type="EMBL" id="GBRH01184270">
    <property type="protein sequence ID" value="JAE13626.1"/>
    <property type="molecule type" value="Transcribed_RNA"/>
</dbReference>
<evidence type="ECO:0000313" key="1">
    <source>
        <dbReference type="EMBL" id="JAE13626.1"/>
    </source>
</evidence>
<reference evidence="1" key="1">
    <citation type="submission" date="2014-09" db="EMBL/GenBank/DDBJ databases">
        <authorList>
            <person name="Magalhaes I.L.F."/>
            <person name="Oliveira U."/>
            <person name="Santos F.R."/>
            <person name="Vidigal T.H.D.A."/>
            <person name="Brescovit A.D."/>
            <person name="Santos A.J."/>
        </authorList>
    </citation>
    <scope>NUCLEOTIDE SEQUENCE</scope>
    <source>
        <tissue evidence="1">Shoot tissue taken approximately 20 cm above the soil surface</tissue>
    </source>
</reference>
<sequence length="60" mass="6508">MDADLFDVVAGTTAANSASKQGRAREASYWNCDSDSDVFAVPEISPPLAKRARPPAFWCF</sequence>
<reference evidence="1" key="2">
    <citation type="journal article" date="2015" name="Data Brief">
        <title>Shoot transcriptome of the giant reed, Arundo donax.</title>
        <authorList>
            <person name="Barrero R.A."/>
            <person name="Guerrero F.D."/>
            <person name="Moolhuijzen P."/>
            <person name="Goolsby J.A."/>
            <person name="Tidwell J."/>
            <person name="Bellgard S.E."/>
            <person name="Bellgard M.I."/>
        </authorList>
    </citation>
    <scope>NUCLEOTIDE SEQUENCE</scope>
    <source>
        <tissue evidence="1">Shoot tissue taken approximately 20 cm above the soil surface</tissue>
    </source>
</reference>